<feature type="region of interest" description="Disordered" evidence="1">
    <location>
        <begin position="345"/>
        <end position="392"/>
    </location>
</feature>
<sequence>MARGASPSPARPAPSPSPPTAAPAPASRPTSPPATGLWNSIKRLPRLCSPAAADDRVSLVAVGPDRRLQTVTADQPVVAPAAAPEHGHLPRRGSSVQDGGYANDHLATSMVVASPRHGPRTPPGRSLSGPDQIDMVEIDHLVNEHVRTLVARSAASMTPSPTMVKAARRCLTTAEHEDQKQEYMMAYVMYLRFCTMVTETLRDFPLPSGDIRDDYRALQARVPNVLKRCETLKHTIKEIKREELIRARLASPGRIASPARVASPASMALYRSASPAMSHLRTPLPPRTDSARSSSVAPVSPSSDIPLSISTPPSTVRTVTESRPRSGAPHADAVFYYKSVQDKPASMARSSRVHSPAPTDHASSRPPPPRSSRDSRPSSLDPRGWGSQQLDSDRASLRLTAATSHLPPPTASATLHYDQQAVLGSVSPRGSAVLGSPRGAHGSPRSLRPRSASASSTASIATVGDPVAKALTRLRLHDGGDPVARLMGGASPNVPGVVGLKNLGNSCYMNSVLQCLYATEPLKRYFTSRKFFDDINEDNPLGTGGTLSTALFHLLLKMEKALGTFVAPSGFRDTLASNAPQFADFDQQDAQELLAYVLDALHEDLKRPPPRPLSPLPSDPDTTTLSAAQASDLAWTRYLATNHSRIASTFQGLVRSQVKCLTCGAASVTYAPFTTLSVPLPRRARPATGSEIGLDECLAMFVHPEILEGENMWRCPQCDVPVRAGEADDDCTVAAGVGRAL</sequence>
<gene>
    <name evidence="3" type="ORF">AMAG_09737</name>
</gene>
<feature type="region of interest" description="Disordered" evidence="1">
    <location>
        <begin position="428"/>
        <end position="460"/>
    </location>
</feature>
<dbReference type="EMBL" id="GG745348">
    <property type="protein sequence ID" value="KNE65759.1"/>
    <property type="molecule type" value="Genomic_DNA"/>
</dbReference>
<feature type="compositionally biased region" description="Low complexity" evidence="1">
    <location>
        <begin position="443"/>
        <end position="459"/>
    </location>
</feature>
<dbReference type="InterPro" id="IPR001394">
    <property type="entry name" value="Peptidase_C19_UCH"/>
</dbReference>
<dbReference type="InterPro" id="IPR018200">
    <property type="entry name" value="USP_CS"/>
</dbReference>
<feature type="region of interest" description="Disordered" evidence="1">
    <location>
        <begin position="278"/>
        <end position="330"/>
    </location>
</feature>
<keyword evidence="4" id="KW-1185">Reference proteome</keyword>
<dbReference type="eggNOG" id="KOG1868">
    <property type="taxonomic scope" value="Eukaryota"/>
</dbReference>
<dbReference type="GO" id="GO:0016579">
    <property type="term" value="P:protein deubiquitination"/>
    <property type="evidence" value="ECO:0007669"/>
    <property type="project" value="InterPro"/>
</dbReference>
<dbReference type="PROSITE" id="PS00972">
    <property type="entry name" value="USP_1"/>
    <property type="match status" value="1"/>
</dbReference>
<organism evidence="3 4">
    <name type="scientific">Allomyces macrogynus (strain ATCC 38327)</name>
    <name type="common">Allomyces javanicus var. macrogynus</name>
    <dbReference type="NCBI Taxonomy" id="578462"/>
    <lineage>
        <taxon>Eukaryota</taxon>
        <taxon>Fungi</taxon>
        <taxon>Fungi incertae sedis</taxon>
        <taxon>Blastocladiomycota</taxon>
        <taxon>Blastocladiomycetes</taxon>
        <taxon>Blastocladiales</taxon>
        <taxon>Blastocladiaceae</taxon>
        <taxon>Allomyces</taxon>
    </lineage>
</organism>
<accession>A0A0L0STV1</accession>
<dbReference type="Gene3D" id="1.20.58.80">
    <property type="entry name" value="Phosphotransferase system, lactose/cellobiose-type IIA subunit"/>
    <property type="match status" value="1"/>
</dbReference>
<dbReference type="PROSITE" id="PS50235">
    <property type="entry name" value="USP_3"/>
    <property type="match status" value="1"/>
</dbReference>
<dbReference type="AlphaFoldDB" id="A0A0L0STV1"/>
<feature type="compositionally biased region" description="Polar residues" evidence="1">
    <location>
        <begin position="308"/>
        <end position="321"/>
    </location>
</feature>
<evidence type="ECO:0000259" key="2">
    <source>
        <dbReference type="PROSITE" id="PS50235"/>
    </source>
</evidence>
<dbReference type="GO" id="GO:0004843">
    <property type="term" value="F:cysteine-type deubiquitinase activity"/>
    <property type="evidence" value="ECO:0007669"/>
    <property type="project" value="InterPro"/>
</dbReference>
<dbReference type="Pfam" id="PF00443">
    <property type="entry name" value="UCH"/>
    <property type="match status" value="1"/>
</dbReference>
<dbReference type="Gene3D" id="3.90.70.10">
    <property type="entry name" value="Cysteine proteinases"/>
    <property type="match status" value="1"/>
</dbReference>
<proteinExistence type="predicted"/>
<evidence type="ECO:0000256" key="1">
    <source>
        <dbReference type="SAM" id="MobiDB-lite"/>
    </source>
</evidence>
<dbReference type="PANTHER" id="PTHR21646">
    <property type="entry name" value="UBIQUITIN CARBOXYL-TERMINAL HYDROLASE"/>
    <property type="match status" value="1"/>
</dbReference>
<evidence type="ECO:0000313" key="4">
    <source>
        <dbReference type="Proteomes" id="UP000054350"/>
    </source>
</evidence>
<feature type="region of interest" description="Disordered" evidence="1">
    <location>
        <begin position="605"/>
        <end position="624"/>
    </location>
</feature>
<dbReference type="STRING" id="578462.A0A0L0STV1"/>
<dbReference type="VEuPathDB" id="FungiDB:AMAG_09737"/>
<reference evidence="4" key="2">
    <citation type="submission" date="2009-11" db="EMBL/GenBank/DDBJ databases">
        <title>The Genome Sequence of Allomyces macrogynus strain ATCC 38327.</title>
        <authorList>
            <consortium name="The Broad Institute Genome Sequencing Platform"/>
            <person name="Russ C."/>
            <person name="Cuomo C."/>
            <person name="Shea T."/>
            <person name="Young S.K."/>
            <person name="Zeng Q."/>
            <person name="Koehrsen M."/>
            <person name="Haas B."/>
            <person name="Borodovsky M."/>
            <person name="Guigo R."/>
            <person name="Alvarado L."/>
            <person name="Berlin A."/>
            <person name="Borenstein D."/>
            <person name="Chen Z."/>
            <person name="Engels R."/>
            <person name="Freedman E."/>
            <person name="Gellesch M."/>
            <person name="Goldberg J."/>
            <person name="Griggs A."/>
            <person name="Gujja S."/>
            <person name="Heiman D."/>
            <person name="Hepburn T."/>
            <person name="Howarth C."/>
            <person name="Jen D."/>
            <person name="Larson L."/>
            <person name="Lewis B."/>
            <person name="Mehta T."/>
            <person name="Park D."/>
            <person name="Pearson M."/>
            <person name="Roberts A."/>
            <person name="Saif S."/>
            <person name="Shenoy N."/>
            <person name="Sisk P."/>
            <person name="Stolte C."/>
            <person name="Sykes S."/>
            <person name="Walk T."/>
            <person name="White J."/>
            <person name="Yandava C."/>
            <person name="Burger G."/>
            <person name="Gray M.W."/>
            <person name="Holland P.W.H."/>
            <person name="King N."/>
            <person name="Lang F.B.F."/>
            <person name="Roger A.J."/>
            <person name="Ruiz-Trillo I."/>
            <person name="Lander E."/>
            <person name="Nusbaum C."/>
        </authorList>
    </citation>
    <scope>NUCLEOTIDE SEQUENCE [LARGE SCALE GENOMIC DNA]</scope>
    <source>
        <strain evidence="4">ATCC 38327</strain>
    </source>
</reference>
<evidence type="ECO:0000313" key="3">
    <source>
        <dbReference type="EMBL" id="KNE65759.1"/>
    </source>
</evidence>
<dbReference type="InterPro" id="IPR028889">
    <property type="entry name" value="USP"/>
</dbReference>
<dbReference type="SUPFAM" id="SSF54001">
    <property type="entry name" value="Cysteine proteinases"/>
    <property type="match status" value="1"/>
</dbReference>
<feature type="compositionally biased region" description="Pro residues" evidence="1">
    <location>
        <begin position="9"/>
        <end position="22"/>
    </location>
</feature>
<feature type="region of interest" description="Disordered" evidence="1">
    <location>
        <begin position="1"/>
        <end position="38"/>
    </location>
</feature>
<feature type="domain" description="USP" evidence="2">
    <location>
        <begin position="498"/>
        <end position="741"/>
    </location>
</feature>
<feature type="compositionally biased region" description="Low complexity" evidence="1">
    <location>
        <begin position="291"/>
        <end position="303"/>
    </location>
</feature>
<protein>
    <recommendedName>
        <fullName evidence="2">USP domain-containing protein</fullName>
    </recommendedName>
</protein>
<dbReference type="OrthoDB" id="292964at2759"/>
<dbReference type="InterPro" id="IPR038765">
    <property type="entry name" value="Papain-like_cys_pep_sf"/>
</dbReference>
<reference evidence="3 4" key="1">
    <citation type="submission" date="2009-11" db="EMBL/GenBank/DDBJ databases">
        <title>Annotation of Allomyces macrogynus ATCC 38327.</title>
        <authorList>
            <consortium name="The Broad Institute Genome Sequencing Platform"/>
            <person name="Russ C."/>
            <person name="Cuomo C."/>
            <person name="Burger G."/>
            <person name="Gray M.W."/>
            <person name="Holland P.W.H."/>
            <person name="King N."/>
            <person name="Lang F.B.F."/>
            <person name="Roger A.J."/>
            <person name="Ruiz-Trillo I."/>
            <person name="Young S.K."/>
            <person name="Zeng Q."/>
            <person name="Gargeya S."/>
            <person name="Fitzgerald M."/>
            <person name="Haas B."/>
            <person name="Abouelleil A."/>
            <person name="Alvarado L."/>
            <person name="Arachchi H.M."/>
            <person name="Berlin A."/>
            <person name="Chapman S.B."/>
            <person name="Gearin G."/>
            <person name="Goldberg J."/>
            <person name="Griggs A."/>
            <person name="Gujja S."/>
            <person name="Hansen M."/>
            <person name="Heiman D."/>
            <person name="Howarth C."/>
            <person name="Larimer J."/>
            <person name="Lui A."/>
            <person name="MacDonald P.J.P."/>
            <person name="McCowen C."/>
            <person name="Montmayeur A."/>
            <person name="Murphy C."/>
            <person name="Neiman D."/>
            <person name="Pearson M."/>
            <person name="Priest M."/>
            <person name="Roberts A."/>
            <person name="Saif S."/>
            <person name="Shea T."/>
            <person name="Sisk P."/>
            <person name="Stolte C."/>
            <person name="Sykes S."/>
            <person name="Wortman J."/>
            <person name="Nusbaum C."/>
            <person name="Birren B."/>
        </authorList>
    </citation>
    <scope>NUCLEOTIDE SEQUENCE [LARGE SCALE GENOMIC DNA]</scope>
    <source>
        <strain evidence="3 4">ATCC 38327</strain>
    </source>
</reference>
<dbReference type="InterPro" id="IPR050185">
    <property type="entry name" value="Ub_carboxyl-term_hydrolase"/>
</dbReference>
<dbReference type="Proteomes" id="UP000054350">
    <property type="component" value="Unassembled WGS sequence"/>
</dbReference>
<name>A0A0L0STV1_ALLM3</name>